<dbReference type="Proteomes" id="UP000663843">
    <property type="component" value="Unassembled WGS sequence"/>
</dbReference>
<protein>
    <submittedName>
        <fullName evidence="2">Uncharacterized protein</fullName>
    </submittedName>
</protein>
<dbReference type="EMBL" id="CAJMWT010001398">
    <property type="protein sequence ID" value="CAE6398570.1"/>
    <property type="molecule type" value="Genomic_DNA"/>
</dbReference>
<name>A0A8H2WT42_9AGAM</name>
<comment type="caution">
    <text evidence="2">The sequence shown here is derived from an EMBL/GenBank/DDBJ whole genome shotgun (WGS) entry which is preliminary data.</text>
</comment>
<reference evidence="2" key="1">
    <citation type="submission" date="2021-01" db="EMBL/GenBank/DDBJ databases">
        <authorList>
            <person name="Kaushik A."/>
        </authorList>
    </citation>
    <scope>NUCLEOTIDE SEQUENCE</scope>
    <source>
        <strain evidence="2">AG2-2IIIB</strain>
    </source>
</reference>
<sequence>MALIAVSLLISPTFSNVPGYQNTRNLREFYDKMPLYMLTGRPKTRNKKYGYEWNKRSKPDKGVVPQPFYIVEPPQEFDERGKELSPDAQVWKTYVREADQVDGELVDGWNKSTDVIL</sequence>
<feature type="signal peptide" evidence="1">
    <location>
        <begin position="1"/>
        <end position="15"/>
    </location>
</feature>
<organism evidence="2 3">
    <name type="scientific">Rhizoctonia solani</name>
    <dbReference type="NCBI Taxonomy" id="456999"/>
    <lineage>
        <taxon>Eukaryota</taxon>
        <taxon>Fungi</taxon>
        <taxon>Dikarya</taxon>
        <taxon>Basidiomycota</taxon>
        <taxon>Agaricomycotina</taxon>
        <taxon>Agaricomycetes</taxon>
        <taxon>Cantharellales</taxon>
        <taxon>Ceratobasidiaceae</taxon>
        <taxon>Rhizoctonia</taxon>
    </lineage>
</organism>
<proteinExistence type="predicted"/>
<dbReference type="AlphaFoldDB" id="A0A8H2WT42"/>
<feature type="chain" id="PRO_5034633755" evidence="1">
    <location>
        <begin position="16"/>
        <end position="117"/>
    </location>
</feature>
<evidence type="ECO:0000313" key="3">
    <source>
        <dbReference type="Proteomes" id="UP000663843"/>
    </source>
</evidence>
<keyword evidence="1" id="KW-0732">Signal</keyword>
<evidence type="ECO:0000313" key="2">
    <source>
        <dbReference type="EMBL" id="CAE6398570.1"/>
    </source>
</evidence>
<feature type="non-terminal residue" evidence="2">
    <location>
        <position position="1"/>
    </location>
</feature>
<evidence type="ECO:0000256" key="1">
    <source>
        <dbReference type="SAM" id="SignalP"/>
    </source>
</evidence>
<gene>
    <name evidence="2" type="ORF">RDB_LOCUS35108</name>
</gene>
<accession>A0A8H2WT42</accession>